<feature type="transmembrane region" description="Helical" evidence="8">
    <location>
        <begin position="247"/>
        <end position="264"/>
    </location>
</feature>
<dbReference type="InterPro" id="IPR037185">
    <property type="entry name" value="EmrE-like"/>
</dbReference>
<dbReference type="InterPro" id="IPR004626">
    <property type="entry name" value="RarD"/>
</dbReference>
<feature type="transmembrane region" description="Helical" evidence="8">
    <location>
        <begin position="154"/>
        <end position="170"/>
    </location>
</feature>
<evidence type="ECO:0000256" key="7">
    <source>
        <dbReference type="ARBA" id="ARBA00023136"/>
    </source>
</evidence>
<comment type="similarity">
    <text evidence="2">Belongs to the EamA transporter family.</text>
</comment>
<organism evidence="10 11">
    <name type="scientific">Pseudodesulfovibrio nedwellii</name>
    <dbReference type="NCBI Taxonomy" id="2973072"/>
    <lineage>
        <taxon>Bacteria</taxon>
        <taxon>Pseudomonadati</taxon>
        <taxon>Thermodesulfobacteriota</taxon>
        <taxon>Desulfovibrionia</taxon>
        <taxon>Desulfovibrionales</taxon>
        <taxon>Desulfovibrionaceae</taxon>
    </lineage>
</organism>
<dbReference type="Proteomes" id="UP001317742">
    <property type="component" value="Chromosome"/>
</dbReference>
<name>A0ABM8AZB2_9BACT</name>
<feature type="transmembrane region" description="Helical" evidence="8">
    <location>
        <begin position="218"/>
        <end position="235"/>
    </location>
</feature>
<feature type="transmembrane region" description="Helical" evidence="8">
    <location>
        <begin position="182"/>
        <end position="198"/>
    </location>
</feature>
<dbReference type="PANTHER" id="PTHR22911">
    <property type="entry name" value="ACYL-MALONYL CONDENSING ENZYME-RELATED"/>
    <property type="match status" value="1"/>
</dbReference>
<dbReference type="EMBL" id="AP026709">
    <property type="protein sequence ID" value="BDQ36867.1"/>
    <property type="molecule type" value="Genomic_DNA"/>
</dbReference>
<proteinExistence type="inferred from homology"/>
<feature type="transmembrane region" description="Helical" evidence="8">
    <location>
        <begin position="270"/>
        <end position="292"/>
    </location>
</feature>
<feature type="transmembrane region" description="Helical" evidence="8">
    <location>
        <begin position="131"/>
        <end position="148"/>
    </location>
</feature>
<evidence type="ECO:0000256" key="2">
    <source>
        <dbReference type="ARBA" id="ARBA00007362"/>
    </source>
</evidence>
<evidence type="ECO:0000256" key="5">
    <source>
        <dbReference type="ARBA" id="ARBA00022692"/>
    </source>
</evidence>
<dbReference type="RefSeq" id="WP_281762741.1">
    <property type="nucleotide sequence ID" value="NZ_AP026709.1"/>
</dbReference>
<gene>
    <name evidence="10" type="primary">rarD</name>
    <name evidence="10" type="ORF">SYK_12270</name>
</gene>
<dbReference type="Pfam" id="PF00892">
    <property type="entry name" value="EamA"/>
    <property type="match status" value="1"/>
</dbReference>
<evidence type="ECO:0000313" key="10">
    <source>
        <dbReference type="EMBL" id="BDQ36867.1"/>
    </source>
</evidence>
<dbReference type="NCBIfam" id="TIGR00688">
    <property type="entry name" value="rarD"/>
    <property type="match status" value="1"/>
</dbReference>
<feature type="transmembrane region" description="Helical" evidence="8">
    <location>
        <begin position="76"/>
        <end position="95"/>
    </location>
</feature>
<reference evidence="10 11" key="1">
    <citation type="submission" date="2022-08" db="EMBL/GenBank/DDBJ databases">
        <title>Genome Sequence of the sulphate-reducing bacterium, Pseudodesulfovibrio sp. SYK.</title>
        <authorList>
            <person name="Kondo R."/>
            <person name="Kataoka T."/>
        </authorList>
    </citation>
    <scope>NUCLEOTIDE SEQUENCE [LARGE SCALE GENOMIC DNA]</scope>
    <source>
        <strain evidence="10 11">SYK</strain>
    </source>
</reference>
<keyword evidence="11" id="KW-1185">Reference proteome</keyword>
<feature type="transmembrane region" description="Helical" evidence="8">
    <location>
        <begin position="46"/>
        <end position="64"/>
    </location>
</feature>
<evidence type="ECO:0000256" key="8">
    <source>
        <dbReference type="SAM" id="Phobius"/>
    </source>
</evidence>
<protein>
    <submittedName>
        <fullName evidence="10">Chloramphenicol resistance permease RarD</fullName>
    </submittedName>
</protein>
<dbReference type="InterPro" id="IPR000620">
    <property type="entry name" value="EamA_dom"/>
</dbReference>
<evidence type="ECO:0000313" key="11">
    <source>
        <dbReference type="Proteomes" id="UP001317742"/>
    </source>
</evidence>
<keyword evidence="3" id="KW-0813">Transport</keyword>
<dbReference type="SUPFAM" id="SSF103481">
    <property type="entry name" value="Multidrug resistance efflux transporter EmrE"/>
    <property type="match status" value="2"/>
</dbReference>
<feature type="domain" description="EamA" evidence="9">
    <location>
        <begin position="11"/>
        <end position="144"/>
    </location>
</feature>
<feature type="transmembrane region" description="Helical" evidence="8">
    <location>
        <begin position="12"/>
        <end position="30"/>
    </location>
</feature>
<evidence type="ECO:0000256" key="6">
    <source>
        <dbReference type="ARBA" id="ARBA00022989"/>
    </source>
</evidence>
<evidence type="ECO:0000256" key="3">
    <source>
        <dbReference type="ARBA" id="ARBA00022448"/>
    </source>
</evidence>
<comment type="subcellular location">
    <subcellularLocation>
        <location evidence="1">Cell membrane</location>
        <topology evidence="1">Multi-pass membrane protein</topology>
    </subcellularLocation>
</comment>
<evidence type="ECO:0000259" key="9">
    <source>
        <dbReference type="Pfam" id="PF00892"/>
    </source>
</evidence>
<keyword evidence="4" id="KW-1003">Cell membrane</keyword>
<keyword evidence="5 8" id="KW-0812">Transmembrane</keyword>
<keyword evidence="7 8" id="KW-0472">Membrane</keyword>
<keyword evidence="6 8" id="KW-1133">Transmembrane helix</keyword>
<accession>A0ABM8AZB2</accession>
<sequence>MPDIASKQKTYGLFAALAAFFAWGLLPIYWKSLIVVNPVEILCHRIIWSLVFIAIILTILKGWKETFASMRSPKDIGILILSSLMIGGNWLLYIWAVNTNHVLETSLGYFINPLVTTLLGYIFFRERLKPLQLVAIGLATLGVANSIFSYGELPWISLTLALSFAFYGLLRKIASVESLPGLFLETMVLAPLALTYLIKMQMDGTSAFFTVSPTIDLLLIGAGAATATPLIGFAYGARRLQLSTLGVLQYVGPSIAFILGVYVYKEPFTASHLVTFTLIWSGLAVYTGESIWSMRTHRRLTRKE</sequence>
<evidence type="ECO:0000256" key="4">
    <source>
        <dbReference type="ARBA" id="ARBA00022475"/>
    </source>
</evidence>
<dbReference type="Gene3D" id="1.10.3730.20">
    <property type="match status" value="1"/>
</dbReference>
<evidence type="ECO:0000256" key="1">
    <source>
        <dbReference type="ARBA" id="ARBA00004651"/>
    </source>
</evidence>
<feature type="transmembrane region" description="Helical" evidence="8">
    <location>
        <begin position="107"/>
        <end position="124"/>
    </location>
</feature>
<dbReference type="PANTHER" id="PTHR22911:SF137">
    <property type="entry name" value="SOLUTE CARRIER FAMILY 35 MEMBER G2-RELATED"/>
    <property type="match status" value="1"/>
</dbReference>